<dbReference type="STRING" id="1513896.SAMN05660841_00560"/>
<proteinExistence type="inferred from homology"/>
<dbReference type="GO" id="GO:0046872">
    <property type="term" value="F:metal ion binding"/>
    <property type="evidence" value="ECO:0007669"/>
    <property type="project" value="UniProtKB-KW"/>
</dbReference>
<evidence type="ECO:0000256" key="1">
    <source>
        <dbReference type="ARBA" id="ARBA00001946"/>
    </source>
</evidence>
<evidence type="ECO:0000256" key="5">
    <source>
        <dbReference type="ARBA" id="ARBA00022842"/>
    </source>
</evidence>
<evidence type="ECO:0000313" key="7">
    <source>
        <dbReference type="EMBL" id="SKB44914.1"/>
    </source>
</evidence>
<comment type="cofactor">
    <cofactor evidence="1">
        <name>Mg(2+)</name>
        <dbReference type="ChEBI" id="CHEBI:18420"/>
    </cofactor>
</comment>
<gene>
    <name evidence="7" type="ORF">SAMN05660841_00560</name>
</gene>
<dbReference type="PANTHER" id="PTHR12001:SF85">
    <property type="entry name" value="SHORT CHAIN ISOPRENYL DIPHOSPHATE SYNTHASE"/>
    <property type="match status" value="1"/>
</dbReference>
<sequence length="325" mass="36505">MFGNPIFAEKISTALTHADLPSSPENLYQPIKYILSLAGKRIRPQLVILGADLFGCLDMDEVVPASVAIEYFHNFTLIHDDIMDKAPLRRGQATVHQKWNEDVAILSGDALLIKAYEQLAKCPAVFVPILLKAFNKVALEVCEGQQMDMDFESREDVTEEEYVNMIRLKTSVLLGGALELGAIISNASDEDRFKLYNFGVNLGIAFQLQDDILDAFGDPDTFGKQVGGDIIVNKKTILHILLKQGLDREDLELFDAVLSLPLSESNSKVEQMKMLYGKYDILQKANALKELYTQHAYASLDDINVEESRKEDLRSLADRLMYRAR</sequence>
<dbReference type="CDD" id="cd00685">
    <property type="entry name" value="Trans_IPPS_HT"/>
    <property type="match status" value="1"/>
</dbReference>
<dbReference type="PANTHER" id="PTHR12001">
    <property type="entry name" value="GERANYLGERANYL PYROPHOSPHATE SYNTHASE"/>
    <property type="match status" value="1"/>
</dbReference>
<dbReference type="InterPro" id="IPR033749">
    <property type="entry name" value="Polyprenyl_synt_CS"/>
</dbReference>
<evidence type="ECO:0000256" key="3">
    <source>
        <dbReference type="ARBA" id="ARBA00022679"/>
    </source>
</evidence>
<dbReference type="RefSeq" id="WP_079640991.1">
    <property type="nucleotide sequence ID" value="NZ_FUZF01000002.1"/>
</dbReference>
<organism evidence="7 8">
    <name type="scientific">Sphingobacterium nematocida</name>
    <dbReference type="NCBI Taxonomy" id="1513896"/>
    <lineage>
        <taxon>Bacteria</taxon>
        <taxon>Pseudomonadati</taxon>
        <taxon>Bacteroidota</taxon>
        <taxon>Sphingobacteriia</taxon>
        <taxon>Sphingobacteriales</taxon>
        <taxon>Sphingobacteriaceae</taxon>
        <taxon>Sphingobacterium</taxon>
    </lineage>
</organism>
<evidence type="ECO:0000256" key="4">
    <source>
        <dbReference type="ARBA" id="ARBA00022723"/>
    </source>
</evidence>
<dbReference type="PROSITE" id="PS00723">
    <property type="entry name" value="POLYPRENYL_SYNTHASE_1"/>
    <property type="match status" value="1"/>
</dbReference>
<dbReference type="SFLD" id="SFLDG01017">
    <property type="entry name" value="Polyprenyl_Transferase_Like"/>
    <property type="match status" value="1"/>
</dbReference>
<keyword evidence="4" id="KW-0479">Metal-binding</keyword>
<dbReference type="PROSITE" id="PS00444">
    <property type="entry name" value="POLYPRENYL_SYNTHASE_2"/>
    <property type="match status" value="1"/>
</dbReference>
<dbReference type="OrthoDB" id="9805316at2"/>
<dbReference type="EMBL" id="FUZF01000002">
    <property type="protein sequence ID" value="SKB44914.1"/>
    <property type="molecule type" value="Genomic_DNA"/>
</dbReference>
<dbReference type="InterPro" id="IPR008949">
    <property type="entry name" value="Isoprenoid_synthase_dom_sf"/>
</dbReference>
<dbReference type="GO" id="GO:0004659">
    <property type="term" value="F:prenyltransferase activity"/>
    <property type="evidence" value="ECO:0007669"/>
    <property type="project" value="InterPro"/>
</dbReference>
<dbReference type="AlphaFoldDB" id="A0A1T5BC87"/>
<protein>
    <submittedName>
        <fullName evidence="7">Geranylgeranyl diphosphate synthase, type II</fullName>
    </submittedName>
</protein>
<evidence type="ECO:0000256" key="2">
    <source>
        <dbReference type="ARBA" id="ARBA00006706"/>
    </source>
</evidence>
<dbReference type="GO" id="GO:0008299">
    <property type="term" value="P:isoprenoid biosynthetic process"/>
    <property type="evidence" value="ECO:0007669"/>
    <property type="project" value="InterPro"/>
</dbReference>
<evidence type="ECO:0000313" key="8">
    <source>
        <dbReference type="Proteomes" id="UP000190150"/>
    </source>
</evidence>
<reference evidence="8" key="1">
    <citation type="submission" date="2017-02" db="EMBL/GenBank/DDBJ databases">
        <authorList>
            <person name="Varghese N."/>
            <person name="Submissions S."/>
        </authorList>
    </citation>
    <scope>NUCLEOTIDE SEQUENCE [LARGE SCALE GENOMIC DNA]</scope>
    <source>
        <strain evidence="8">DSM 24091</strain>
    </source>
</reference>
<dbReference type="Proteomes" id="UP000190150">
    <property type="component" value="Unassembled WGS sequence"/>
</dbReference>
<keyword evidence="3 6" id="KW-0808">Transferase</keyword>
<keyword evidence="5" id="KW-0460">Magnesium</keyword>
<accession>A0A1T5BC87</accession>
<dbReference type="Gene3D" id="1.10.600.10">
    <property type="entry name" value="Farnesyl Diphosphate Synthase"/>
    <property type="match status" value="1"/>
</dbReference>
<name>A0A1T5BC87_9SPHI</name>
<comment type="similarity">
    <text evidence="2 6">Belongs to the FPP/GGPP synthase family.</text>
</comment>
<evidence type="ECO:0000256" key="6">
    <source>
        <dbReference type="RuleBase" id="RU004466"/>
    </source>
</evidence>
<keyword evidence="8" id="KW-1185">Reference proteome</keyword>
<dbReference type="Pfam" id="PF00348">
    <property type="entry name" value="polyprenyl_synt"/>
    <property type="match status" value="1"/>
</dbReference>
<dbReference type="InterPro" id="IPR000092">
    <property type="entry name" value="Polyprenyl_synt"/>
</dbReference>
<dbReference type="SFLD" id="SFLDS00005">
    <property type="entry name" value="Isoprenoid_Synthase_Type_I"/>
    <property type="match status" value="1"/>
</dbReference>
<dbReference type="SUPFAM" id="SSF48576">
    <property type="entry name" value="Terpenoid synthases"/>
    <property type="match status" value="1"/>
</dbReference>